<feature type="compositionally biased region" description="Pro residues" evidence="1">
    <location>
        <begin position="541"/>
        <end position="557"/>
    </location>
</feature>
<reference evidence="2 3" key="1">
    <citation type="submission" date="2021-03" db="EMBL/GenBank/DDBJ databases">
        <authorList>
            <person name="Grouzdev D.S."/>
        </authorList>
    </citation>
    <scope>NUCLEOTIDE SEQUENCE [LARGE SCALE GENOMIC DNA]</scope>
    <source>
        <strain evidence="2 3">M50-1</strain>
    </source>
</reference>
<name>A0ABS4D8R5_9CHLR</name>
<organism evidence="2 3">
    <name type="scientific">Candidatus Chloroploca mongolica</name>
    <dbReference type="NCBI Taxonomy" id="2528176"/>
    <lineage>
        <taxon>Bacteria</taxon>
        <taxon>Bacillati</taxon>
        <taxon>Chloroflexota</taxon>
        <taxon>Chloroflexia</taxon>
        <taxon>Chloroflexales</taxon>
        <taxon>Chloroflexineae</taxon>
        <taxon>Oscillochloridaceae</taxon>
        <taxon>Candidatus Chloroploca</taxon>
    </lineage>
</organism>
<gene>
    <name evidence="2" type="ORF">EYB53_008965</name>
</gene>
<feature type="region of interest" description="Disordered" evidence="1">
    <location>
        <begin position="541"/>
        <end position="566"/>
    </location>
</feature>
<accession>A0ABS4D8R5</accession>
<dbReference type="InterPro" id="IPR029058">
    <property type="entry name" value="AB_hydrolase_fold"/>
</dbReference>
<proteinExistence type="predicted"/>
<evidence type="ECO:0000313" key="2">
    <source>
        <dbReference type="EMBL" id="MBP1465833.1"/>
    </source>
</evidence>
<dbReference type="EMBL" id="SIJK02000012">
    <property type="protein sequence ID" value="MBP1465833.1"/>
    <property type="molecule type" value="Genomic_DNA"/>
</dbReference>
<evidence type="ECO:0000313" key="3">
    <source>
        <dbReference type="Proteomes" id="UP001193081"/>
    </source>
</evidence>
<dbReference type="Proteomes" id="UP001193081">
    <property type="component" value="Unassembled WGS sequence"/>
</dbReference>
<protein>
    <recommendedName>
        <fullName evidence="4">Fungal lipase-like domain-containing protein</fullName>
    </recommendedName>
</protein>
<dbReference type="RefSeq" id="WP_135477860.1">
    <property type="nucleotide sequence ID" value="NZ_SIJK02000012.1"/>
</dbReference>
<evidence type="ECO:0000256" key="1">
    <source>
        <dbReference type="SAM" id="MobiDB-lite"/>
    </source>
</evidence>
<keyword evidence="3" id="KW-1185">Reference proteome</keyword>
<feature type="compositionally biased region" description="Pro residues" evidence="1">
    <location>
        <begin position="582"/>
        <end position="608"/>
    </location>
</feature>
<sequence>MLTTSSARPPLLTIYARGGNDAAARLEDEARRLDAALGPCLARCTEFPAPGGMPDLPARLLQLARREAELASWTAQIAHGFAIADTALGGGRSLVETMHNGLRVLSHHYDQHGFDGALMLIAQTLWEQGADQPVFFGVDFTLGEIVATYEEMHWNWIGLRLLLLVTSLNLSLEWVGPAFPLLAPALTQFLALGLVHCGLETIFLATFGNGPRWAYEDVQETSDLLDLLHQGFWYESQAHLHPQLFLLITTQLDQLSLNLSRQLGKTVEARDETTAEYLIDAEEGILNVSVTQAFQLSAGGVPEAHFHPLIADARFGDHCGISYWPYEQVRVERLNDATGDYRISFAGLDPHKPGAANNLTAVIQTSMNLTETNAYYLQVKARFLAALERIPPGSRLHLEGHSMGGGMCLLLRNDPEVRQRMQEAGIVCASLITLGMVRPNGPAGADKPPAEDDDPFAHTIERHYVDSDDALALSVGAGHSGYENIIMLNNYSIDDPIQAHTSYEDISKYQDLPYELQIAPYEVASISYRAYSDLLELAPLPAPAPPPPGPGPRPTPAPFNLEASENLMPTPESFAWNVVVPTPTPVPVPTPTPVPVPTPTSPSPDPSR</sequence>
<feature type="region of interest" description="Disordered" evidence="1">
    <location>
        <begin position="580"/>
        <end position="608"/>
    </location>
</feature>
<dbReference type="SUPFAM" id="SSF53474">
    <property type="entry name" value="alpha/beta-Hydrolases"/>
    <property type="match status" value="1"/>
</dbReference>
<comment type="caution">
    <text evidence="2">The sequence shown here is derived from an EMBL/GenBank/DDBJ whole genome shotgun (WGS) entry which is preliminary data.</text>
</comment>
<evidence type="ECO:0008006" key="4">
    <source>
        <dbReference type="Google" id="ProtNLM"/>
    </source>
</evidence>